<accession>A0AAP0P1R3</accession>
<dbReference type="Proteomes" id="UP001419268">
    <property type="component" value="Unassembled WGS sequence"/>
</dbReference>
<comment type="caution">
    <text evidence="2">The sequence shown here is derived from an EMBL/GenBank/DDBJ whole genome shotgun (WGS) entry which is preliminary data.</text>
</comment>
<organism evidence="2 3">
    <name type="scientific">Stephania cephalantha</name>
    <dbReference type="NCBI Taxonomy" id="152367"/>
    <lineage>
        <taxon>Eukaryota</taxon>
        <taxon>Viridiplantae</taxon>
        <taxon>Streptophyta</taxon>
        <taxon>Embryophyta</taxon>
        <taxon>Tracheophyta</taxon>
        <taxon>Spermatophyta</taxon>
        <taxon>Magnoliopsida</taxon>
        <taxon>Ranunculales</taxon>
        <taxon>Menispermaceae</taxon>
        <taxon>Menispermoideae</taxon>
        <taxon>Cissampelideae</taxon>
        <taxon>Stephania</taxon>
    </lineage>
</organism>
<evidence type="ECO:0000256" key="1">
    <source>
        <dbReference type="SAM" id="MobiDB-lite"/>
    </source>
</evidence>
<keyword evidence="3" id="KW-1185">Reference proteome</keyword>
<evidence type="ECO:0000313" key="2">
    <source>
        <dbReference type="EMBL" id="KAK9125635.1"/>
    </source>
</evidence>
<proteinExistence type="predicted"/>
<evidence type="ECO:0000313" key="3">
    <source>
        <dbReference type="Proteomes" id="UP001419268"/>
    </source>
</evidence>
<name>A0AAP0P1R3_9MAGN</name>
<protein>
    <submittedName>
        <fullName evidence="2">Uncharacterized protein</fullName>
    </submittedName>
</protein>
<sequence length="141" mass="15777">MSDAQNRRQGHLALAWLAIDGPLCDERGTPSMETSRDEGQCHEKLDSMEDDALAATTVVIASVEVVEPQSPGEPYHHHHHHEGTKSYIPGSLSHQKQLEDRWEVGTRIPYSVDHLGYLPLESIYARDGYIGTSWPSEWTSS</sequence>
<reference evidence="2 3" key="1">
    <citation type="submission" date="2024-01" db="EMBL/GenBank/DDBJ databases">
        <title>Genome assemblies of Stephania.</title>
        <authorList>
            <person name="Yang L."/>
        </authorList>
    </citation>
    <scope>NUCLEOTIDE SEQUENCE [LARGE SCALE GENOMIC DNA]</scope>
    <source>
        <strain evidence="2">JXDWG</strain>
        <tissue evidence="2">Leaf</tissue>
    </source>
</reference>
<feature type="region of interest" description="Disordered" evidence="1">
    <location>
        <begin position="69"/>
        <end position="92"/>
    </location>
</feature>
<dbReference type="AlphaFoldDB" id="A0AAP0P1R3"/>
<dbReference type="EMBL" id="JBBNAG010000006">
    <property type="protein sequence ID" value="KAK9125635.1"/>
    <property type="molecule type" value="Genomic_DNA"/>
</dbReference>
<gene>
    <name evidence="2" type="ORF">Scep_014481</name>
</gene>